<dbReference type="EMBL" id="BQMJ01000047">
    <property type="protein sequence ID" value="GJQ13765.1"/>
    <property type="molecule type" value="Genomic_DNA"/>
</dbReference>
<feature type="compositionally biased region" description="Basic and acidic residues" evidence="1">
    <location>
        <begin position="123"/>
        <end position="135"/>
    </location>
</feature>
<protein>
    <submittedName>
        <fullName evidence="2">Uncharacterized protein</fullName>
    </submittedName>
</protein>
<organism evidence="2 3">
    <name type="scientific">Galdieria partita</name>
    <dbReference type="NCBI Taxonomy" id="83374"/>
    <lineage>
        <taxon>Eukaryota</taxon>
        <taxon>Rhodophyta</taxon>
        <taxon>Bangiophyceae</taxon>
        <taxon>Galdieriales</taxon>
        <taxon>Galdieriaceae</taxon>
        <taxon>Galdieria</taxon>
    </lineage>
</organism>
<evidence type="ECO:0000313" key="3">
    <source>
        <dbReference type="Proteomes" id="UP001061958"/>
    </source>
</evidence>
<gene>
    <name evidence="2" type="ORF">GpartN1_g5556.t1</name>
</gene>
<dbReference type="SUPFAM" id="SSF54211">
    <property type="entry name" value="Ribosomal protein S5 domain 2-like"/>
    <property type="match status" value="1"/>
</dbReference>
<dbReference type="Gene3D" id="3.30.230.10">
    <property type="match status" value="1"/>
</dbReference>
<name>A0A9C7UST2_9RHOD</name>
<evidence type="ECO:0000313" key="2">
    <source>
        <dbReference type="EMBL" id="GJQ13765.1"/>
    </source>
</evidence>
<feature type="region of interest" description="Disordered" evidence="1">
    <location>
        <begin position="123"/>
        <end position="160"/>
    </location>
</feature>
<comment type="caution">
    <text evidence="2">The sequence shown here is derived from an EMBL/GenBank/DDBJ whole genome shotgun (WGS) entry which is preliminary data.</text>
</comment>
<accession>A0A9C7UST2</accession>
<sequence length="295" mass="33294">MKWSFILSCGGRIGCHTKENFGVFQKNFYCNSQRNLYNTLSGINQVQSADCATIWFGNPLVNRAVWTTSSIRTPKRGNFFTLFKVLCTTSEPGSVNKNTTHSTGKISYTNFAGEDSLLSAKGTERVQDGAAKKENSSPNSSSIVSGSNSKKKRRERIPHTRERRDMFWRGVITLNKVEAHAGVTTFAMVVRSLEAKPIFSPPCSPARQGYLLADDYNLHIIASTASFGKKAVPRVKARRRLREACRRIFPFHARRHKEYTITAHPVVLFAKWEDILADVYEALKRTNCYIEEIDS</sequence>
<dbReference type="InterPro" id="IPR020568">
    <property type="entry name" value="Ribosomal_Su5_D2-typ_SF"/>
</dbReference>
<keyword evidence="3" id="KW-1185">Reference proteome</keyword>
<proteinExistence type="predicted"/>
<feature type="compositionally biased region" description="Low complexity" evidence="1">
    <location>
        <begin position="136"/>
        <end position="148"/>
    </location>
</feature>
<reference evidence="2" key="1">
    <citation type="journal article" date="2022" name="Proc. Natl. Acad. Sci. U.S.A.">
        <title>Life cycle and functional genomics of the unicellular red alga Galdieria for elucidating algal and plant evolution and industrial use.</title>
        <authorList>
            <person name="Hirooka S."/>
            <person name="Itabashi T."/>
            <person name="Ichinose T.M."/>
            <person name="Onuma R."/>
            <person name="Fujiwara T."/>
            <person name="Yamashita S."/>
            <person name="Jong L.W."/>
            <person name="Tomita R."/>
            <person name="Iwane A.H."/>
            <person name="Miyagishima S.Y."/>
        </authorList>
    </citation>
    <scope>NUCLEOTIDE SEQUENCE</scope>
    <source>
        <strain evidence="2">NBRC 102759</strain>
    </source>
</reference>
<dbReference type="AlphaFoldDB" id="A0A9C7UST2"/>
<evidence type="ECO:0000256" key="1">
    <source>
        <dbReference type="SAM" id="MobiDB-lite"/>
    </source>
</evidence>
<dbReference type="Proteomes" id="UP001061958">
    <property type="component" value="Unassembled WGS sequence"/>
</dbReference>
<reference evidence="2" key="2">
    <citation type="submission" date="2022-01" db="EMBL/GenBank/DDBJ databases">
        <authorList>
            <person name="Hirooka S."/>
            <person name="Miyagishima S.Y."/>
        </authorList>
    </citation>
    <scope>NUCLEOTIDE SEQUENCE</scope>
    <source>
        <strain evidence="2">NBRC 102759</strain>
    </source>
</reference>
<dbReference type="InterPro" id="IPR014721">
    <property type="entry name" value="Ribsml_uS5_D2-typ_fold_subgr"/>
</dbReference>
<dbReference type="OrthoDB" id="10413874at2759"/>